<evidence type="ECO:0000313" key="2">
    <source>
        <dbReference type="EMBL" id="GAA3897491.1"/>
    </source>
</evidence>
<feature type="region of interest" description="Disordered" evidence="1">
    <location>
        <begin position="1"/>
        <end position="103"/>
    </location>
</feature>
<feature type="compositionally biased region" description="Basic and acidic residues" evidence="1">
    <location>
        <begin position="56"/>
        <end position="74"/>
    </location>
</feature>
<proteinExistence type="predicted"/>
<feature type="compositionally biased region" description="Basic and acidic residues" evidence="1">
    <location>
        <begin position="1"/>
        <end position="28"/>
    </location>
</feature>
<protein>
    <submittedName>
        <fullName evidence="2">Uncharacterized protein</fullName>
    </submittedName>
</protein>
<dbReference type="Proteomes" id="UP001501000">
    <property type="component" value="Unassembled WGS sequence"/>
</dbReference>
<evidence type="ECO:0000256" key="1">
    <source>
        <dbReference type="SAM" id="MobiDB-lite"/>
    </source>
</evidence>
<evidence type="ECO:0000313" key="3">
    <source>
        <dbReference type="Proteomes" id="UP001501000"/>
    </source>
</evidence>
<accession>A0ABP7L9H9</accession>
<comment type="caution">
    <text evidence="2">The sequence shown here is derived from an EMBL/GenBank/DDBJ whole genome shotgun (WGS) entry which is preliminary data.</text>
</comment>
<name>A0ABP7L9H9_9ACTN</name>
<reference evidence="3" key="1">
    <citation type="journal article" date="2019" name="Int. J. Syst. Evol. Microbiol.">
        <title>The Global Catalogue of Microorganisms (GCM) 10K type strain sequencing project: providing services to taxonomists for standard genome sequencing and annotation.</title>
        <authorList>
            <consortium name="The Broad Institute Genomics Platform"/>
            <consortium name="The Broad Institute Genome Sequencing Center for Infectious Disease"/>
            <person name="Wu L."/>
            <person name="Ma J."/>
        </authorList>
    </citation>
    <scope>NUCLEOTIDE SEQUENCE [LARGE SCALE GENOMIC DNA]</scope>
    <source>
        <strain evidence="3">JCM 16956</strain>
    </source>
</reference>
<sequence length="127" mass="14014">MRDIQLKISEVTRRDAELRARRPPRETGRAPLLLLTAGGENREEQQRPMSPSRHPSAHESARHARRITRSDRRVHPVSAREPSPAAAAHTATMLNGGPEQSCSAYRRHRPGLLRAASHIAALLLSGG</sequence>
<keyword evidence="3" id="KW-1185">Reference proteome</keyword>
<organism evidence="2 3">
    <name type="scientific">Streptomyces gulbargensis</name>
    <dbReference type="NCBI Taxonomy" id="364901"/>
    <lineage>
        <taxon>Bacteria</taxon>
        <taxon>Bacillati</taxon>
        <taxon>Actinomycetota</taxon>
        <taxon>Actinomycetes</taxon>
        <taxon>Kitasatosporales</taxon>
        <taxon>Streptomycetaceae</taxon>
        <taxon>Streptomyces</taxon>
    </lineage>
</organism>
<gene>
    <name evidence="2" type="ORF">GCM10022244_04720</name>
</gene>
<dbReference type="EMBL" id="BAABAJ010000001">
    <property type="protein sequence ID" value="GAA3897491.1"/>
    <property type="molecule type" value="Genomic_DNA"/>
</dbReference>